<dbReference type="PANTHER" id="PTHR24223:SF456">
    <property type="entry name" value="MULTIDRUG RESISTANCE-ASSOCIATED PROTEIN LETHAL(2)03659"/>
    <property type="match status" value="1"/>
</dbReference>
<dbReference type="InterPro" id="IPR050173">
    <property type="entry name" value="ABC_transporter_C-like"/>
</dbReference>
<dbReference type="eggNOG" id="KOG0054">
    <property type="taxonomic scope" value="Eukaryota"/>
</dbReference>
<keyword evidence="5" id="KW-0677">Repeat</keyword>
<feature type="transmembrane region" description="Helical" evidence="11">
    <location>
        <begin position="310"/>
        <end position="336"/>
    </location>
</feature>
<dbReference type="GO" id="GO:0140359">
    <property type="term" value="F:ABC-type transporter activity"/>
    <property type="evidence" value="ECO:0007669"/>
    <property type="project" value="InterPro"/>
</dbReference>
<dbReference type="PROSITE" id="PS50893">
    <property type="entry name" value="ABC_TRANSPORTER_2"/>
    <property type="match status" value="2"/>
</dbReference>
<dbReference type="Gene3D" id="3.40.50.300">
    <property type="entry name" value="P-loop containing nucleotide triphosphate hydrolases"/>
    <property type="match status" value="2"/>
</dbReference>
<keyword evidence="4 11" id="KW-0812">Transmembrane</keyword>
<evidence type="ECO:0000256" key="10">
    <source>
        <dbReference type="SAM" id="MobiDB-lite"/>
    </source>
</evidence>
<dbReference type="SMART" id="SM00382">
    <property type="entry name" value="AAA"/>
    <property type="match status" value="2"/>
</dbReference>
<comment type="caution">
    <text evidence="14">The sequence shown here is derived from an EMBL/GenBank/DDBJ whole genome shotgun (WGS) entry which is preliminary data.</text>
</comment>
<dbReference type="SUPFAM" id="SSF90123">
    <property type="entry name" value="ABC transporter transmembrane region"/>
    <property type="match status" value="2"/>
</dbReference>
<dbReference type="InterPro" id="IPR003439">
    <property type="entry name" value="ABC_transporter-like_ATP-bd"/>
</dbReference>
<feature type="transmembrane region" description="Helical" evidence="11">
    <location>
        <begin position="1066"/>
        <end position="1086"/>
    </location>
</feature>
<organism evidence="14 15">
    <name type="scientific">Thalassiosira oceanica</name>
    <name type="common">Marine diatom</name>
    <dbReference type="NCBI Taxonomy" id="159749"/>
    <lineage>
        <taxon>Eukaryota</taxon>
        <taxon>Sar</taxon>
        <taxon>Stramenopiles</taxon>
        <taxon>Ochrophyta</taxon>
        <taxon>Bacillariophyta</taxon>
        <taxon>Coscinodiscophyceae</taxon>
        <taxon>Thalassiosirophycidae</taxon>
        <taxon>Thalassiosirales</taxon>
        <taxon>Thalassiosiraceae</taxon>
        <taxon>Thalassiosira</taxon>
    </lineage>
</organism>
<evidence type="ECO:0000256" key="7">
    <source>
        <dbReference type="ARBA" id="ARBA00022840"/>
    </source>
</evidence>
<feature type="non-terminal residue" evidence="14">
    <location>
        <position position="1"/>
    </location>
</feature>
<dbReference type="PROSITE" id="PS00211">
    <property type="entry name" value="ABC_TRANSPORTER_1"/>
    <property type="match status" value="2"/>
</dbReference>
<evidence type="ECO:0000313" key="14">
    <source>
        <dbReference type="EMBL" id="EJK66189.1"/>
    </source>
</evidence>
<evidence type="ECO:0000256" key="3">
    <source>
        <dbReference type="ARBA" id="ARBA00022448"/>
    </source>
</evidence>
<dbReference type="OrthoDB" id="6500128at2759"/>
<comment type="subcellular location">
    <subcellularLocation>
        <location evidence="1">Membrane</location>
        <topology evidence="1">Multi-pass membrane protein</topology>
    </subcellularLocation>
</comment>
<evidence type="ECO:0000256" key="5">
    <source>
        <dbReference type="ARBA" id="ARBA00022737"/>
    </source>
</evidence>
<keyword evidence="8 11" id="KW-1133">Transmembrane helix</keyword>
<dbReference type="InterPro" id="IPR044746">
    <property type="entry name" value="ABCC_6TM_D1"/>
</dbReference>
<feature type="domain" description="ABC transmembrane type-1" evidence="13">
    <location>
        <begin position="188"/>
        <end position="469"/>
    </location>
</feature>
<feature type="domain" description="ABC transporter" evidence="12">
    <location>
        <begin position="542"/>
        <end position="766"/>
    </location>
</feature>
<dbReference type="PROSITE" id="PS50929">
    <property type="entry name" value="ABC_TM1F"/>
    <property type="match status" value="2"/>
</dbReference>
<proteinExistence type="inferred from homology"/>
<feature type="transmembrane region" description="Helical" evidence="11">
    <location>
        <begin position="958"/>
        <end position="991"/>
    </location>
</feature>
<dbReference type="InterPro" id="IPR017871">
    <property type="entry name" value="ABC_transporter-like_CS"/>
</dbReference>
<comment type="similarity">
    <text evidence="2">Belongs to the ABC transporter superfamily. ABCC family. Conjugate transporter (TC 3.A.1.208) subfamily.</text>
</comment>
<dbReference type="GO" id="GO:0005524">
    <property type="term" value="F:ATP binding"/>
    <property type="evidence" value="ECO:0007669"/>
    <property type="project" value="UniProtKB-KW"/>
</dbReference>
<name>K0SML4_THAOC</name>
<evidence type="ECO:0000313" key="15">
    <source>
        <dbReference type="Proteomes" id="UP000266841"/>
    </source>
</evidence>
<evidence type="ECO:0000256" key="11">
    <source>
        <dbReference type="SAM" id="Phobius"/>
    </source>
</evidence>
<accession>K0SML4</accession>
<evidence type="ECO:0000256" key="2">
    <source>
        <dbReference type="ARBA" id="ARBA00009726"/>
    </source>
</evidence>
<keyword evidence="7" id="KW-0067">ATP-binding</keyword>
<sequence length="1638" mass="179874">TVEHERRRLQTTSRRGEVVKPTLLPPLGQGVIVIRPQPGVTHRPPGSHTKTRVSSMAVLDQEISPSVSTPQQKRRPPHPFTNASLLSKLLFFWPYELMKKSDRVDDSNERCGFRVNSGDRAPIEEGDLPDVLEQDSSERNLQWFHRIWEAEKSRVARRNGSTSKQERPSLQRAIAVDFMKSLWYVQPLMLCSSAARLVQALALGLLLESFETSEHNPQAGKGYLWSGVLVVSGFVVLMEHHHVFFYTWRRGMQYRIACVAAIYDKSLRLSSCASVELGATARRNQKGVSSSSNASSGNVVNIATNDVERFLLATLFASYIWWAPIQSVAILIIGFINVGWSFVAGFGMLCVIFAPLQVWLGNRFAKMRSKIAAVTDERVTLVSQAVSGVRVMKMSGWEDKFNARIASIRERECRQIERVNLYRALNESIFFVSSVTISTIIFLLHVANGGLLSPRNVFSTIVLINVAQMEITKHLSLAVMGVSECQVSISRIQRYIESPELVKVDSDANALDEDEIKNAAVVAKNITCYWNGNGRSSSQSTLQSEEEVQVPNPLLITALKDVTVHFNTASLTCVIGAVGSGKSALVQMIAGELTYSSGVLQRAKNNTVAYAPQDPWIMDGSIKENILMGLDLVPEFYERVVTACGLNVDMAQLRGGENTIVGDRGVQLSGGQRSRIALARVFYRDADVLLLDDPLSAVDSKVGRGLVYAISKLAVDRGKCVILVTHQHQYIGDNRCVLMDGGRITCVGSYQDCLHASNGKMTFKAQHPSAPDLEKLDKSKDEVKDTAPDNVKRGDEASDEPAQDGVDDHKELSKVGVVGRDTFLNYLQAMPGGIMTGWLMILPKMLLFTATQGSVLGTVAFIGMWSEMSAADQSSTQVIAIVVALVVIVIILALARAFSSFHLTVQASKNLHDAMTRAVLKARVSFFDTNPLGRILNRFSSDVGSNDDLLPNTLFDFLVISFLVAGALLSAVVVLPVTLLVVPPLCWYFVLVRSTFVTTSRELKRLEGLSRSPIFAMLSESLTGISTIRPNGAIDYFQKKFFAAHDAHGRSFFAFIACSRWLGFRYAMDSLMFVFLAVASFTAVLVQQNEWFSIDPGILVSYGLYHNALEVPCPHVICLKKGLAISMLVQLSGLFQWCIRQSAEVVNQFVAVERYGGVRLLLATKVDLPSEAALSNERDREVKDWPSKGEIDVSDLCVRYRAGLPLSLRGVTFKVEGGGTVGVVGRTGGGKSTLVQSLLRLLEADSGLITIDGVDIKSLGLHKLRNAISVIPQQPMLYGGVSIRDNLDPFQRFSTERINEALDDVHMSDAVQALHDGLDTIVAEGGTNFSVGQRQLLCLARAILRRNRILVLDEPTANVDSRTDTLLQEAVAKSFHDATILAVAHRLDTIIEYSRILVLGGGRVLEYGSPRELVSRRGEFYSMIQETGEESAANLIARAKGSNGLTTTSLGGIQWHSTLNDNATLNDNDAVGILPPSEVRTGHRIEFILYYPVPGACLSFKEEYRRQGFVPPLAGVAGGAIKQMDALWTGRELTCKLSERREAAARSAPRGSPQVAASKVSGRVPFEGAMCLPSEHKVSAEGLFISMIGWSLSMPSQIFLHKQLLVRENNEHSSSPRSSALSSKLWMGNFDEKELAVI</sequence>
<dbReference type="InterPro" id="IPR011527">
    <property type="entry name" value="ABC1_TM_dom"/>
</dbReference>
<dbReference type="FunFam" id="3.40.50.300:FF:000838">
    <property type="entry name" value="ABC multidrug transporter (Eurofung)"/>
    <property type="match status" value="1"/>
</dbReference>
<dbReference type="SUPFAM" id="SSF52540">
    <property type="entry name" value="P-loop containing nucleoside triphosphate hydrolases"/>
    <property type="match status" value="2"/>
</dbReference>
<feature type="transmembrane region" description="Helical" evidence="11">
    <location>
        <begin position="845"/>
        <end position="866"/>
    </location>
</feature>
<evidence type="ECO:0000256" key="9">
    <source>
        <dbReference type="ARBA" id="ARBA00023136"/>
    </source>
</evidence>
<feature type="transmembrane region" description="Helical" evidence="11">
    <location>
        <begin position="428"/>
        <end position="447"/>
    </location>
</feature>
<reference evidence="14 15" key="1">
    <citation type="journal article" date="2012" name="Genome Biol.">
        <title>Genome and low-iron response of an oceanic diatom adapted to chronic iron limitation.</title>
        <authorList>
            <person name="Lommer M."/>
            <person name="Specht M."/>
            <person name="Roy A.S."/>
            <person name="Kraemer L."/>
            <person name="Andreson R."/>
            <person name="Gutowska M.A."/>
            <person name="Wolf J."/>
            <person name="Bergner S.V."/>
            <person name="Schilhabel M.B."/>
            <person name="Klostermeier U.C."/>
            <person name="Beiko R.G."/>
            <person name="Rosenstiel P."/>
            <person name="Hippler M."/>
            <person name="Laroche J."/>
        </authorList>
    </citation>
    <scope>NUCLEOTIDE SEQUENCE [LARGE SCALE GENOMIC DNA]</scope>
    <source>
        <strain evidence="14 15">CCMP1005</strain>
    </source>
</reference>
<dbReference type="InterPro" id="IPR036640">
    <property type="entry name" value="ABC1_TM_sf"/>
</dbReference>
<keyword evidence="3" id="KW-0813">Transport</keyword>
<dbReference type="InterPro" id="IPR003593">
    <property type="entry name" value="AAA+_ATPase"/>
</dbReference>
<dbReference type="Proteomes" id="UP000266841">
    <property type="component" value="Unassembled WGS sequence"/>
</dbReference>
<protein>
    <submittedName>
        <fullName evidence="14">Uncharacterized protein</fullName>
    </submittedName>
</protein>
<keyword evidence="15" id="KW-1185">Reference proteome</keyword>
<dbReference type="Pfam" id="PF00005">
    <property type="entry name" value="ABC_tran"/>
    <property type="match status" value="2"/>
</dbReference>
<feature type="region of interest" description="Disordered" evidence="10">
    <location>
        <begin position="765"/>
        <end position="810"/>
    </location>
</feature>
<dbReference type="GO" id="GO:0016887">
    <property type="term" value="F:ATP hydrolysis activity"/>
    <property type="evidence" value="ECO:0007669"/>
    <property type="project" value="InterPro"/>
</dbReference>
<keyword evidence="9 11" id="KW-0472">Membrane</keyword>
<evidence type="ECO:0000256" key="8">
    <source>
        <dbReference type="ARBA" id="ARBA00022989"/>
    </source>
</evidence>
<evidence type="ECO:0000259" key="12">
    <source>
        <dbReference type="PROSITE" id="PS50893"/>
    </source>
</evidence>
<feature type="transmembrane region" description="Helical" evidence="11">
    <location>
        <begin position="223"/>
        <end position="246"/>
    </location>
</feature>
<dbReference type="EMBL" id="AGNL01015215">
    <property type="protein sequence ID" value="EJK66189.1"/>
    <property type="molecule type" value="Genomic_DNA"/>
</dbReference>
<gene>
    <name evidence="14" type="ORF">THAOC_12905</name>
</gene>
<feature type="transmembrane region" description="Helical" evidence="11">
    <location>
        <begin position="182"/>
        <end position="203"/>
    </location>
</feature>
<dbReference type="Gene3D" id="1.20.1560.10">
    <property type="entry name" value="ABC transporter type 1, transmembrane domain"/>
    <property type="match status" value="2"/>
</dbReference>
<dbReference type="PANTHER" id="PTHR24223">
    <property type="entry name" value="ATP-BINDING CASSETTE SUB-FAMILY C"/>
    <property type="match status" value="1"/>
</dbReference>
<evidence type="ECO:0000259" key="13">
    <source>
        <dbReference type="PROSITE" id="PS50929"/>
    </source>
</evidence>
<evidence type="ECO:0000256" key="1">
    <source>
        <dbReference type="ARBA" id="ARBA00004141"/>
    </source>
</evidence>
<dbReference type="FunFam" id="1.20.1560.10:FF:000013">
    <property type="entry name" value="ABC transporter C family member 2"/>
    <property type="match status" value="1"/>
</dbReference>
<dbReference type="Pfam" id="PF00664">
    <property type="entry name" value="ABC_membrane"/>
    <property type="match status" value="2"/>
</dbReference>
<feature type="compositionally biased region" description="Basic and acidic residues" evidence="10">
    <location>
        <begin position="772"/>
        <end position="796"/>
    </location>
</feature>
<dbReference type="CDD" id="cd18579">
    <property type="entry name" value="ABC_6TM_ABCC_D1"/>
    <property type="match status" value="1"/>
</dbReference>
<keyword evidence="6" id="KW-0547">Nucleotide-binding</keyword>
<evidence type="ECO:0000256" key="4">
    <source>
        <dbReference type="ARBA" id="ARBA00022692"/>
    </source>
</evidence>
<feature type="transmembrane region" description="Helical" evidence="11">
    <location>
        <begin position="878"/>
        <end position="898"/>
    </location>
</feature>
<dbReference type="OMA" id="YSHEMIM"/>
<dbReference type="GO" id="GO:0016020">
    <property type="term" value="C:membrane"/>
    <property type="evidence" value="ECO:0007669"/>
    <property type="project" value="UniProtKB-SubCell"/>
</dbReference>
<dbReference type="InterPro" id="IPR027417">
    <property type="entry name" value="P-loop_NTPase"/>
</dbReference>
<feature type="transmembrane region" description="Helical" evidence="11">
    <location>
        <begin position="342"/>
        <end position="360"/>
    </location>
</feature>
<dbReference type="CDD" id="cd03244">
    <property type="entry name" value="ABCC_MRP_domain2"/>
    <property type="match status" value="1"/>
</dbReference>
<evidence type="ECO:0000256" key="6">
    <source>
        <dbReference type="ARBA" id="ARBA00022741"/>
    </source>
</evidence>
<feature type="domain" description="ABC transmembrane type-1" evidence="13">
    <location>
        <begin position="845"/>
        <end position="1105"/>
    </location>
</feature>
<feature type="domain" description="ABC transporter" evidence="12">
    <location>
        <begin position="1191"/>
        <end position="1426"/>
    </location>
</feature>